<evidence type="ECO:0000256" key="10">
    <source>
        <dbReference type="SAM" id="Phobius"/>
    </source>
</evidence>
<keyword evidence="11" id="KW-0732">Signal</keyword>
<evidence type="ECO:0000313" key="15">
    <source>
        <dbReference type="Proteomes" id="UP000822688"/>
    </source>
</evidence>
<evidence type="ECO:0000256" key="5">
    <source>
        <dbReference type="ARBA" id="ARBA00022679"/>
    </source>
</evidence>
<feature type="domain" description="DUF2921" evidence="13">
    <location>
        <begin position="510"/>
        <end position="601"/>
    </location>
</feature>
<evidence type="ECO:0000259" key="13">
    <source>
        <dbReference type="Pfam" id="PF25333"/>
    </source>
</evidence>
<dbReference type="GO" id="GO:0061630">
    <property type="term" value="F:ubiquitin protein ligase activity"/>
    <property type="evidence" value="ECO:0007669"/>
    <property type="project" value="UniProtKB-EC"/>
</dbReference>
<dbReference type="Pfam" id="PF25333">
    <property type="entry name" value="DUF2921_N"/>
    <property type="match status" value="3"/>
</dbReference>
<comment type="catalytic activity">
    <reaction evidence="1">
        <text>S-ubiquitinyl-[E2 ubiquitin-conjugating enzyme]-L-cysteine + [acceptor protein]-L-lysine = [E2 ubiquitin-conjugating enzyme]-L-cysteine + N(6)-ubiquitinyl-[acceptor protein]-L-lysine.</text>
        <dbReference type="EC" id="2.3.2.27"/>
    </reaction>
</comment>
<dbReference type="Pfam" id="PF11145">
    <property type="entry name" value="DUF2921"/>
    <property type="match status" value="1"/>
</dbReference>
<organism evidence="14 15">
    <name type="scientific">Ceratodon purpureus</name>
    <name type="common">Fire moss</name>
    <name type="synonym">Dicranum purpureum</name>
    <dbReference type="NCBI Taxonomy" id="3225"/>
    <lineage>
        <taxon>Eukaryota</taxon>
        <taxon>Viridiplantae</taxon>
        <taxon>Streptophyta</taxon>
        <taxon>Embryophyta</taxon>
        <taxon>Bryophyta</taxon>
        <taxon>Bryophytina</taxon>
        <taxon>Bryopsida</taxon>
        <taxon>Dicranidae</taxon>
        <taxon>Pseudoditrichales</taxon>
        <taxon>Ditrichaceae</taxon>
        <taxon>Ceratodon</taxon>
    </lineage>
</organism>
<keyword evidence="5" id="KW-0808">Transferase</keyword>
<protein>
    <recommendedName>
        <fullName evidence="4">RING-type E3 ubiquitin transferase</fullName>
        <ecNumber evidence="4">2.3.2.27</ecNumber>
    </recommendedName>
</protein>
<dbReference type="EMBL" id="CM026429">
    <property type="protein sequence ID" value="KAG0564118.1"/>
    <property type="molecule type" value="Genomic_DNA"/>
</dbReference>
<keyword evidence="8 10" id="KW-1133">Transmembrane helix</keyword>
<feature type="transmembrane region" description="Helical" evidence="10">
    <location>
        <begin position="859"/>
        <end position="881"/>
    </location>
</feature>
<feature type="transmembrane region" description="Helical" evidence="10">
    <location>
        <begin position="650"/>
        <end position="672"/>
    </location>
</feature>
<keyword evidence="6 10" id="KW-0812">Transmembrane</keyword>
<feature type="domain" description="DUF2921" evidence="13">
    <location>
        <begin position="141"/>
        <end position="207"/>
    </location>
</feature>
<evidence type="ECO:0000313" key="14">
    <source>
        <dbReference type="EMBL" id="KAG0564118.1"/>
    </source>
</evidence>
<comment type="caution">
    <text evidence="14">The sequence shown here is derived from an EMBL/GenBank/DDBJ whole genome shotgun (WGS) entry which is preliminary data.</text>
</comment>
<feature type="signal peptide" evidence="11">
    <location>
        <begin position="1"/>
        <end position="25"/>
    </location>
</feature>
<keyword evidence="9 10" id="KW-0472">Membrane</keyword>
<sequence length="909" mass="100965">MAAMAQRRWLMVLLLLHLVVVVVVALDSGACPSYPADPAWKAGVDEAQASGIRVRVMRTLRILAGTFQQGDRLLLTRPGSDAVKEDEVQGLRLVVMKAELSDSRDVFAVSVMVTLGFWPKFAPVGLRGGRGRIPGAEATSQDVTMIGDGTFDEKSGALCVIGCIGSVCKYKISLMYPAPKSVHRISTFGNLSSVVEASDPTYFDPVSVHAITDGPFQYTMNATLASTCPKLQPDVAVGKLWREEKVCNQGWASSHQVWSTQAFEVSWNPECEGANCSPFAVVGKAAGGNSTSLRFDRVRCDGDRVQGILVVANYLAPVDRFADPTAVDGTLIAEGTWDSTTGRMCMIACRLFGNKEDCQIAVTMQFPLTFTITQRSLVVGHIESLRNTTDPAYFKRITFKQVSSGLQVTRFTSVTNEPEYIYTKVDMAKAHCGLTQKEADSSVTYPSGVDWRDLEFHGAKDDHSKSRSGVNPFVSLNLFTFGEKFRTYGQLHVTSANVTGLGSQGIMNVSYTIFYQLGNSETLDATMAGEGVYDPGSGKLCLIGCRGVDLKQKNLQELEGDGEKDCQVFYSVQLPPVDSTEVLKGTVTSLRPPIDSLYFEPQTFSGSVHEQIVESVWRVDLEIVMSVVMLTLTVVFIILQLVYSNRYPETLPYISTSMLLLLSLAHMIPLVLNFEALFQKKQKGYQMVERAAGWPEVNEVVVRLTTMAAMLLQLRLLQLVWKSRVKSRANGDLGPAVQERRVLFTVLPLYVLGGVIAILVHAVFGFRPYEREFLWRSNEGGLWWDITAYGGLLLDFHLFPQVVGNVLWGAKEQAPLSKYFYFGMALVRSLPHVYDLCRQFKFIPSFADSYMYANPEWDFYSVTSDILIPFIILVLAILVYMQQRWGGRCVLPRRWRSSFEYEKVDITGT</sequence>
<dbReference type="Proteomes" id="UP000822688">
    <property type="component" value="Chromosome 8"/>
</dbReference>
<proteinExistence type="predicted"/>
<evidence type="ECO:0000256" key="3">
    <source>
        <dbReference type="ARBA" id="ARBA00004906"/>
    </source>
</evidence>
<dbReference type="PANTHER" id="PTHR33389:SF18">
    <property type="entry name" value="OS01G0677900 PROTEIN"/>
    <property type="match status" value="1"/>
</dbReference>
<dbReference type="InterPro" id="IPR021319">
    <property type="entry name" value="DUF2921"/>
</dbReference>
<feature type="domain" description="DUF2921" evidence="13">
    <location>
        <begin position="330"/>
        <end position="398"/>
    </location>
</feature>
<evidence type="ECO:0000256" key="1">
    <source>
        <dbReference type="ARBA" id="ARBA00000900"/>
    </source>
</evidence>
<reference evidence="14" key="1">
    <citation type="submission" date="2020-06" db="EMBL/GenBank/DDBJ databases">
        <title>WGS assembly of Ceratodon purpureus strain R40.</title>
        <authorList>
            <person name="Carey S.B."/>
            <person name="Jenkins J."/>
            <person name="Shu S."/>
            <person name="Lovell J.T."/>
            <person name="Sreedasyam A."/>
            <person name="Maumus F."/>
            <person name="Tiley G.P."/>
            <person name="Fernandez-Pozo N."/>
            <person name="Barry K."/>
            <person name="Chen C."/>
            <person name="Wang M."/>
            <person name="Lipzen A."/>
            <person name="Daum C."/>
            <person name="Saski C.A."/>
            <person name="Payton A.C."/>
            <person name="Mcbreen J.C."/>
            <person name="Conrad R.E."/>
            <person name="Kollar L.M."/>
            <person name="Olsson S."/>
            <person name="Huttunen S."/>
            <person name="Landis J.B."/>
            <person name="Wickett N.J."/>
            <person name="Johnson M.G."/>
            <person name="Rensing S.A."/>
            <person name="Grimwood J."/>
            <person name="Schmutz J."/>
            <person name="Mcdaniel S.F."/>
        </authorList>
    </citation>
    <scope>NUCLEOTIDE SEQUENCE</scope>
    <source>
        <strain evidence="14">R40</strain>
    </source>
</reference>
<evidence type="ECO:0000256" key="7">
    <source>
        <dbReference type="ARBA" id="ARBA00022786"/>
    </source>
</evidence>
<feature type="transmembrane region" description="Helical" evidence="10">
    <location>
        <begin position="700"/>
        <end position="721"/>
    </location>
</feature>
<evidence type="ECO:0000259" key="12">
    <source>
        <dbReference type="Pfam" id="PF11145"/>
    </source>
</evidence>
<feature type="transmembrane region" description="Helical" evidence="10">
    <location>
        <begin position="623"/>
        <end position="643"/>
    </location>
</feature>
<accession>A0A8T0H203</accession>
<evidence type="ECO:0000256" key="4">
    <source>
        <dbReference type="ARBA" id="ARBA00012483"/>
    </source>
</evidence>
<keyword evidence="15" id="KW-1185">Reference proteome</keyword>
<comment type="pathway">
    <text evidence="3">Protein modification; protein ubiquitination.</text>
</comment>
<evidence type="ECO:0000256" key="8">
    <source>
        <dbReference type="ARBA" id="ARBA00022989"/>
    </source>
</evidence>
<feature type="domain" description="SWEET-like" evidence="12">
    <location>
        <begin position="612"/>
        <end position="894"/>
    </location>
</feature>
<dbReference type="AlphaFoldDB" id="A0A8T0H203"/>
<dbReference type="InterPro" id="IPR057425">
    <property type="entry name" value="DUF2921_N"/>
</dbReference>
<comment type="subcellular location">
    <subcellularLocation>
        <location evidence="2">Endomembrane system</location>
        <topology evidence="2">Multi-pass membrane protein</topology>
    </subcellularLocation>
</comment>
<feature type="transmembrane region" description="Helical" evidence="10">
    <location>
        <begin position="742"/>
        <end position="766"/>
    </location>
</feature>
<keyword evidence="7" id="KW-0833">Ubl conjugation pathway</keyword>
<gene>
    <name evidence="14" type="ORF">KC19_8G084400</name>
</gene>
<name>A0A8T0H203_CERPU</name>
<dbReference type="GO" id="GO:0012505">
    <property type="term" value="C:endomembrane system"/>
    <property type="evidence" value="ECO:0007669"/>
    <property type="project" value="UniProtKB-SubCell"/>
</dbReference>
<evidence type="ECO:0000256" key="9">
    <source>
        <dbReference type="ARBA" id="ARBA00023136"/>
    </source>
</evidence>
<dbReference type="EC" id="2.3.2.27" evidence="4"/>
<feature type="chain" id="PRO_5035740785" description="RING-type E3 ubiquitin transferase" evidence="11">
    <location>
        <begin position="26"/>
        <end position="909"/>
    </location>
</feature>
<dbReference type="PANTHER" id="PTHR33389">
    <property type="entry name" value="FAMILY PROTEIN, PUTATIVE (DUF2921)-RELATED"/>
    <property type="match status" value="1"/>
</dbReference>
<evidence type="ECO:0000256" key="11">
    <source>
        <dbReference type="SAM" id="SignalP"/>
    </source>
</evidence>
<evidence type="ECO:0000256" key="2">
    <source>
        <dbReference type="ARBA" id="ARBA00004127"/>
    </source>
</evidence>
<evidence type="ECO:0000256" key="6">
    <source>
        <dbReference type="ARBA" id="ARBA00022692"/>
    </source>
</evidence>